<dbReference type="PROSITE" id="PS51752">
    <property type="entry name" value="JACALIN_LECTIN"/>
    <property type="match status" value="3"/>
</dbReference>
<sequence>MLSFKEGNEKGPVLVGPWGGQGGVPWDDGVYSTVRQIVITHGTAIDSIRIEYDRKGTSLWSVKHGGNGGAKTDKVPLDHPTEILTTVSGHYGSMTNGSPIIIRSLTFHSNYSKYGPFGLEQGTQFSCPINGAKIVGFHGRSGWYVDSIGFYMKHIKNPSPWKSLVPLRTLSTSSNDVAGYTVMEGSVGKGFDIVLAVRERGDNLPVISKKFTREPSSVPEYAEAGLVNKIVACPSLSGDNGLPNLGAVTYGPWGGTGGTIFDDGIYTGVRQIHLSRNVGITSMKVLYDKNGQEVWGNRRGGSGGLKFDKIIFDYPFEILTSVTGYFGTTMLMGPIAIKSLTFHTTKKKYGPFGEQQGTFFSSFLADGMIVGFHGRGGWYIDSIGVHVLEGKVSPPESPPAGYPWKGSGMGISEIDNPQWSNKIVLPRGITGEEVTYGIVKDPVPSGPGPWGGEGGKPWDDGVYLGVKQIFITRGDAICSIQIEYDRSGQSVWSSRHGSAGQITHRVKFEYPNEVLNCISGYYNSIGGNTGQNVISSITLYTSRGKYGPIGEELGTYFTSITTEGKVVGFHGRCGMYLDAIGVHMQHWLGDRRSSKSIFSKFLF</sequence>
<protein>
    <submittedName>
        <fullName evidence="5">Jacalin-related lectin 3</fullName>
    </submittedName>
</protein>
<dbReference type="PANTHER" id="PTHR47293:SF68">
    <property type="entry name" value="JACALIN-RELATED LECTIN 3"/>
    <property type="match status" value="1"/>
</dbReference>
<gene>
    <name evidence="5" type="primary">LOC120267072</name>
</gene>
<evidence type="ECO:0000256" key="1">
    <source>
        <dbReference type="ARBA" id="ARBA00006568"/>
    </source>
</evidence>
<comment type="similarity">
    <text evidence="1">Belongs to the jacalin lectin family.</text>
</comment>
<dbReference type="CDD" id="cd09612">
    <property type="entry name" value="Jacalin"/>
    <property type="match status" value="3"/>
</dbReference>
<evidence type="ECO:0000259" key="3">
    <source>
        <dbReference type="PROSITE" id="PS51752"/>
    </source>
</evidence>
<dbReference type="FunFam" id="2.100.10.30:FF:000001">
    <property type="entry name" value="Jacalin-related lectin 33"/>
    <property type="match status" value="3"/>
</dbReference>
<evidence type="ECO:0000256" key="2">
    <source>
        <dbReference type="ARBA" id="ARBA00022734"/>
    </source>
</evidence>
<dbReference type="SUPFAM" id="SSF51101">
    <property type="entry name" value="Mannose-binding lectins"/>
    <property type="match status" value="3"/>
</dbReference>
<dbReference type="PANTHER" id="PTHR47293">
    <property type="entry name" value="JACALIN-RELATED LECTIN 3"/>
    <property type="match status" value="1"/>
</dbReference>
<keyword evidence="2" id="KW-0430">Lectin</keyword>
<dbReference type="GeneID" id="120267072"/>
<feature type="domain" description="Jacalin-type lectin" evidence="3">
    <location>
        <begin position="444"/>
        <end position="586"/>
    </location>
</feature>
<evidence type="ECO:0000313" key="5">
    <source>
        <dbReference type="RefSeq" id="XP_039130690.1"/>
    </source>
</evidence>
<accession>A0AB40BTB8</accession>
<name>A0AB40BTB8_DIOCR</name>
<keyword evidence="4" id="KW-1185">Reference proteome</keyword>
<dbReference type="GO" id="GO:0030246">
    <property type="term" value="F:carbohydrate binding"/>
    <property type="evidence" value="ECO:0007669"/>
    <property type="project" value="UniProtKB-KW"/>
</dbReference>
<dbReference type="Pfam" id="PF01419">
    <property type="entry name" value="Jacalin"/>
    <property type="match status" value="3"/>
</dbReference>
<dbReference type="InterPro" id="IPR001229">
    <property type="entry name" value="Jacalin-like_lectin_dom"/>
</dbReference>
<dbReference type="RefSeq" id="XP_039130690.1">
    <property type="nucleotide sequence ID" value="XM_039274756.1"/>
</dbReference>
<feature type="domain" description="Jacalin-type lectin" evidence="3">
    <location>
        <begin position="12"/>
        <end position="154"/>
    </location>
</feature>
<dbReference type="Proteomes" id="UP001515500">
    <property type="component" value="Chromosome 8"/>
</dbReference>
<feature type="domain" description="Jacalin-type lectin" evidence="3">
    <location>
        <begin position="247"/>
        <end position="389"/>
    </location>
</feature>
<dbReference type="Gene3D" id="2.100.10.30">
    <property type="entry name" value="Jacalin-like lectin domain"/>
    <property type="match status" value="3"/>
</dbReference>
<dbReference type="SMART" id="SM00915">
    <property type="entry name" value="Jacalin"/>
    <property type="match status" value="3"/>
</dbReference>
<reference evidence="5" key="1">
    <citation type="submission" date="2025-08" db="UniProtKB">
        <authorList>
            <consortium name="RefSeq"/>
        </authorList>
    </citation>
    <scope>IDENTIFICATION</scope>
</reference>
<dbReference type="InterPro" id="IPR036404">
    <property type="entry name" value="Jacalin-like_lectin_dom_sf"/>
</dbReference>
<proteinExistence type="inferred from homology"/>
<dbReference type="AlphaFoldDB" id="A0AB40BTB8"/>
<evidence type="ECO:0000313" key="4">
    <source>
        <dbReference type="Proteomes" id="UP001515500"/>
    </source>
</evidence>
<dbReference type="InterPro" id="IPR033734">
    <property type="entry name" value="Jacalin-like_lectin_dom_plant"/>
</dbReference>
<organism evidence="4 5">
    <name type="scientific">Dioscorea cayennensis subsp. rotundata</name>
    <name type="common">White Guinea yam</name>
    <name type="synonym">Dioscorea rotundata</name>
    <dbReference type="NCBI Taxonomy" id="55577"/>
    <lineage>
        <taxon>Eukaryota</taxon>
        <taxon>Viridiplantae</taxon>
        <taxon>Streptophyta</taxon>
        <taxon>Embryophyta</taxon>
        <taxon>Tracheophyta</taxon>
        <taxon>Spermatophyta</taxon>
        <taxon>Magnoliopsida</taxon>
        <taxon>Liliopsida</taxon>
        <taxon>Dioscoreales</taxon>
        <taxon>Dioscoreaceae</taxon>
        <taxon>Dioscorea</taxon>
    </lineage>
</organism>